<keyword evidence="2" id="KW-0732">Signal</keyword>
<dbReference type="PROSITE" id="PS51257">
    <property type="entry name" value="PROKAR_LIPOPROTEIN"/>
    <property type="match status" value="1"/>
</dbReference>
<proteinExistence type="inferred from homology"/>
<dbReference type="Proteomes" id="UP000516028">
    <property type="component" value="Chromosome"/>
</dbReference>
<evidence type="ECO:0000313" key="3">
    <source>
        <dbReference type="EMBL" id="QNP47213.1"/>
    </source>
</evidence>
<protein>
    <submittedName>
        <fullName evidence="3">Efflux transporter outer membrane subunit</fullName>
    </submittedName>
</protein>
<reference evidence="3 4" key="1">
    <citation type="submission" date="2020-08" db="EMBL/GenBank/DDBJ databases">
        <title>Genome sequence of Diaphorobacter aerolatus KACC 16536T.</title>
        <authorList>
            <person name="Hyun D.-W."/>
            <person name="Bae J.-W."/>
        </authorList>
    </citation>
    <scope>NUCLEOTIDE SEQUENCE [LARGE SCALE GENOMIC DNA]</scope>
    <source>
        <strain evidence="3 4">KACC 16536</strain>
    </source>
</reference>
<dbReference type="AlphaFoldDB" id="A0A7H0GFZ7"/>
<dbReference type="EMBL" id="CP060783">
    <property type="protein sequence ID" value="QNP47213.1"/>
    <property type="molecule type" value="Genomic_DNA"/>
</dbReference>
<dbReference type="PANTHER" id="PTHR30203">
    <property type="entry name" value="OUTER MEMBRANE CATION EFFLUX PROTEIN"/>
    <property type="match status" value="1"/>
</dbReference>
<feature type="signal peptide" evidence="2">
    <location>
        <begin position="1"/>
        <end position="23"/>
    </location>
</feature>
<keyword evidence="2" id="KW-0449">Lipoprotein</keyword>
<dbReference type="Gene3D" id="2.20.200.10">
    <property type="entry name" value="Outer membrane efflux proteins (OEP)"/>
    <property type="match status" value="1"/>
</dbReference>
<dbReference type="KEGG" id="daer:H9K75_12520"/>
<dbReference type="GO" id="GO:0015562">
    <property type="term" value="F:efflux transmembrane transporter activity"/>
    <property type="evidence" value="ECO:0007669"/>
    <property type="project" value="InterPro"/>
</dbReference>
<evidence type="ECO:0000256" key="2">
    <source>
        <dbReference type="RuleBase" id="RU362097"/>
    </source>
</evidence>
<keyword evidence="2" id="KW-0564">Palmitate</keyword>
<dbReference type="Gene3D" id="1.20.1600.10">
    <property type="entry name" value="Outer membrane efflux proteins (OEP)"/>
    <property type="match status" value="1"/>
</dbReference>
<dbReference type="Pfam" id="PF02321">
    <property type="entry name" value="OEP"/>
    <property type="match status" value="2"/>
</dbReference>
<keyword evidence="2" id="KW-1134">Transmembrane beta strand</keyword>
<dbReference type="GO" id="GO:0005886">
    <property type="term" value="C:plasma membrane"/>
    <property type="evidence" value="ECO:0007669"/>
    <property type="project" value="UniProtKB-SubCell"/>
</dbReference>
<dbReference type="NCBIfam" id="TIGR01845">
    <property type="entry name" value="outer_NodT"/>
    <property type="match status" value="1"/>
</dbReference>
<dbReference type="SUPFAM" id="SSF56954">
    <property type="entry name" value="Outer membrane efflux proteins (OEP)"/>
    <property type="match status" value="1"/>
</dbReference>
<feature type="chain" id="PRO_5029034103" evidence="2">
    <location>
        <begin position="24"/>
        <end position="475"/>
    </location>
</feature>
<evidence type="ECO:0000313" key="4">
    <source>
        <dbReference type="Proteomes" id="UP000516028"/>
    </source>
</evidence>
<name>A0A7H0GFZ7_9BURK</name>
<keyword evidence="4" id="KW-1185">Reference proteome</keyword>
<keyword evidence="2" id="KW-0472">Membrane</keyword>
<dbReference type="InterPro" id="IPR010131">
    <property type="entry name" value="MdtP/NodT-like"/>
</dbReference>
<gene>
    <name evidence="3" type="ORF">H9K75_12520</name>
</gene>
<evidence type="ECO:0000256" key="1">
    <source>
        <dbReference type="ARBA" id="ARBA00007613"/>
    </source>
</evidence>
<sequence>MSVKVTSSRVLLCIGLSSLLAGCATSELPKMDRSTPAQWLQPAGNSGGVQGVQLGVDDLQQWWHRFNDPELNALVNEALNQNLDLVQALGRLKRQRSLMGVASSTYKPEMTGGARTLQDIAAVDSYFHASIDVAWDLGLFGAREATMQVAHGELLTAQAQARGASVNLVADVVHRWLDIRMAQRQRGLLEQRVALDERALKLTQVRLQQRLGSHDAVQEVQLQLGQSRAQFYGVKESQARAAHALAVLLGRTQPDGRWLATDVQARMPQPLAFQLQVLPADLLRTRPDIESAEAAVEHAAGTLGLSRSALYPRFALSGSLLYSYNLTRNFRTTSDQMPLIGPVIDIPLFDWGRRRSQVEADEAAFDIAVKGYRQSVLEGIADVETALAGIAAQHERIEALEDMAQQLAARGDVVKRRQRLGLASEFSGLADQRAALQNQSDQAIAQGAQALAYIALYKALGGAPLPAQANAETAQ</sequence>
<dbReference type="InterPro" id="IPR003423">
    <property type="entry name" value="OMP_efflux"/>
</dbReference>
<accession>A0A7H0GFZ7</accession>
<comment type="similarity">
    <text evidence="1 2">Belongs to the outer membrane factor (OMF) (TC 1.B.17) family.</text>
</comment>
<comment type="subcellular location">
    <subcellularLocation>
        <location evidence="2">Cell membrane</location>
        <topology evidence="2">Lipid-anchor</topology>
    </subcellularLocation>
</comment>
<keyword evidence="2" id="KW-0812">Transmembrane</keyword>
<organism evidence="3 4">
    <name type="scientific">Diaphorobacter aerolatus</name>
    <dbReference type="NCBI Taxonomy" id="1288495"/>
    <lineage>
        <taxon>Bacteria</taxon>
        <taxon>Pseudomonadati</taxon>
        <taxon>Pseudomonadota</taxon>
        <taxon>Betaproteobacteria</taxon>
        <taxon>Burkholderiales</taxon>
        <taxon>Comamonadaceae</taxon>
        <taxon>Diaphorobacter</taxon>
    </lineage>
</organism>